<dbReference type="AlphaFoldDB" id="A0AB74DND3"/>
<evidence type="ECO:0000313" key="1">
    <source>
        <dbReference type="EMBL" id="RSI32712.1"/>
    </source>
</evidence>
<organism evidence="1 2">
    <name type="scientific">Streptococcus sanguinis</name>
    <dbReference type="NCBI Taxonomy" id="1305"/>
    <lineage>
        <taxon>Bacteria</taxon>
        <taxon>Bacillati</taxon>
        <taxon>Bacillota</taxon>
        <taxon>Bacilli</taxon>
        <taxon>Lactobacillales</taxon>
        <taxon>Streptococcaceae</taxon>
        <taxon>Streptococcus</taxon>
    </lineage>
</organism>
<sequence>MEFDVFTLKFNDSGDGLGLKLANDDLDCSINLENEDITDLKDFFDKIFDYIVENERLVDFKLENHTDKQLFQSVAEDLIKQINAEIKDSAKNFEEIIAFKSQTN</sequence>
<reference evidence="1 2" key="1">
    <citation type="submission" date="2018-11" db="EMBL/GenBank/DDBJ databases">
        <title>Species Designations Belie Phenotypic and Genotypic Heterogeneity in Oral Streptococci.</title>
        <authorList>
            <person name="Velsko I."/>
        </authorList>
    </citation>
    <scope>NUCLEOTIDE SEQUENCE [LARGE SCALE GENOMIC DNA]</scope>
    <source>
        <strain evidence="1 2">BCC16</strain>
    </source>
</reference>
<dbReference type="RefSeq" id="WP_125377993.1">
    <property type="nucleotide sequence ID" value="NZ_CP071419.1"/>
</dbReference>
<dbReference type="Proteomes" id="UP000273966">
    <property type="component" value="Unassembled WGS sequence"/>
</dbReference>
<evidence type="ECO:0000313" key="2">
    <source>
        <dbReference type="Proteomes" id="UP000273966"/>
    </source>
</evidence>
<comment type="caution">
    <text evidence="1">The sequence shown here is derived from an EMBL/GenBank/DDBJ whole genome shotgun (WGS) entry which is preliminary data.</text>
</comment>
<proteinExistence type="predicted"/>
<accession>A0AB74DND3</accession>
<name>A0AB74DND3_STRSA</name>
<dbReference type="EMBL" id="RJMT01000003">
    <property type="protein sequence ID" value="RSI32712.1"/>
    <property type="molecule type" value="Genomic_DNA"/>
</dbReference>
<gene>
    <name evidence="1" type="ORF">D8879_04340</name>
</gene>
<protein>
    <submittedName>
        <fullName evidence="1">Uncharacterized protein</fullName>
    </submittedName>
</protein>